<dbReference type="AlphaFoldDB" id="A0A1I2GBT5"/>
<dbReference type="EMBL" id="FONV01000006">
    <property type="protein sequence ID" value="SFF15224.1"/>
    <property type="molecule type" value="Genomic_DNA"/>
</dbReference>
<dbReference type="STRING" id="35752.SAMN05421541_106435"/>
<evidence type="ECO:0000313" key="3">
    <source>
        <dbReference type="Proteomes" id="UP000199645"/>
    </source>
</evidence>
<evidence type="ECO:0000313" key="2">
    <source>
        <dbReference type="EMBL" id="SFF15224.1"/>
    </source>
</evidence>
<dbReference type="GO" id="GO:0051301">
    <property type="term" value="P:cell division"/>
    <property type="evidence" value="ECO:0007669"/>
    <property type="project" value="UniProtKB-KW"/>
</dbReference>
<dbReference type="Pfam" id="PF18075">
    <property type="entry name" value="FtsX_ECD"/>
    <property type="match status" value="1"/>
</dbReference>
<protein>
    <submittedName>
        <fullName evidence="2">Cell division transport system permease protein</fullName>
    </submittedName>
</protein>
<dbReference type="Gene3D" id="3.30.70.3040">
    <property type="match status" value="1"/>
</dbReference>
<feature type="domain" description="FtsX extracellular" evidence="1">
    <location>
        <begin position="45"/>
        <end position="140"/>
    </location>
</feature>
<dbReference type="PROSITE" id="PS51257">
    <property type="entry name" value="PROKAR_LIPOPROTEIN"/>
    <property type="match status" value="1"/>
</dbReference>
<dbReference type="InterPro" id="IPR040690">
    <property type="entry name" value="FtsX_ECD"/>
</dbReference>
<gene>
    <name evidence="2" type="ORF">SAMN05421541_106435</name>
</gene>
<keyword evidence="3" id="KW-1185">Reference proteome</keyword>
<accession>A0A1I2GBT5</accession>
<reference evidence="2 3" key="1">
    <citation type="submission" date="2016-10" db="EMBL/GenBank/DDBJ databases">
        <authorList>
            <person name="de Groot N.N."/>
        </authorList>
    </citation>
    <scope>NUCLEOTIDE SEQUENCE [LARGE SCALE GENOMIC DNA]</scope>
    <source>
        <strain evidence="2 3">DSM 43019</strain>
    </source>
</reference>
<organism evidence="2 3">
    <name type="scientific">Actinoplanes philippinensis</name>
    <dbReference type="NCBI Taxonomy" id="35752"/>
    <lineage>
        <taxon>Bacteria</taxon>
        <taxon>Bacillati</taxon>
        <taxon>Actinomycetota</taxon>
        <taxon>Actinomycetes</taxon>
        <taxon>Micromonosporales</taxon>
        <taxon>Micromonosporaceae</taxon>
        <taxon>Actinoplanes</taxon>
    </lineage>
</organism>
<dbReference type="Proteomes" id="UP000199645">
    <property type="component" value="Unassembled WGS sequence"/>
</dbReference>
<evidence type="ECO:0000259" key="1">
    <source>
        <dbReference type="Pfam" id="PF18075"/>
    </source>
</evidence>
<keyword evidence="2" id="KW-0131">Cell cycle</keyword>
<proteinExistence type="predicted"/>
<keyword evidence="2" id="KW-0132">Cell division</keyword>
<name>A0A1I2GBT5_9ACTN</name>
<sequence length="162" mass="18421">MRTLKIIFAALVTLAVVTGCGLFKDTPEEKFQKEIEEILEKPAVFTVFLDDEATEPERTALRSWLEKQPDVVAVAFEDKAAAYERFKQLWPDDPDFMKNVEQEYLPESFRTTVSDYTAVRELRDSQAAKDLEAMPGVRKVVFPCTTVEECRDKAPSAVPRPS</sequence>